<dbReference type="Proteomes" id="UP000622245">
    <property type="component" value="Unassembled WGS sequence"/>
</dbReference>
<protein>
    <recommendedName>
        <fullName evidence="4">K+-transporting ATPase, KdpF subunit</fullName>
    </recommendedName>
</protein>
<reference evidence="2 3" key="1">
    <citation type="submission" date="2021-01" db="EMBL/GenBank/DDBJ databases">
        <title>Draft genome sequence of Micromonospora sp. strain STR1s_6.</title>
        <authorList>
            <person name="Karlyshev A."/>
            <person name="Jawad R."/>
        </authorList>
    </citation>
    <scope>NUCLEOTIDE SEQUENCE [LARGE SCALE GENOMIC DNA]</scope>
    <source>
        <strain evidence="2 3">STR1S-6</strain>
    </source>
</reference>
<feature type="transmembrane region" description="Helical" evidence="1">
    <location>
        <begin position="35"/>
        <end position="55"/>
    </location>
</feature>
<dbReference type="EMBL" id="JAEVHL010000009">
    <property type="protein sequence ID" value="MBM0274622.1"/>
    <property type="molecule type" value="Genomic_DNA"/>
</dbReference>
<dbReference type="RefSeq" id="WP_203147041.1">
    <property type="nucleotide sequence ID" value="NZ_JAEVHL010000009.1"/>
</dbReference>
<evidence type="ECO:0000256" key="1">
    <source>
        <dbReference type="SAM" id="Phobius"/>
    </source>
</evidence>
<evidence type="ECO:0000313" key="2">
    <source>
        <dbReference type="EMBL" id="MBM0274622.1"/>
    </source>
</evidence>
<proteinExistence type="predicted"/>
<evidence type="ECO:0008006" key="4">
    <source>
        <dbReference type="Google" id="ProtNLM"/>
    </source>
</evidence>
<keyword evidence="1" id="KW-0472">Membrane</keyword>
<evidence type="ECO:0000313" key="3">
    <source>
        <dbReference type="Proteomes" id="UP000622245"/>
    </source>
</evidence>
<keyword evidence="1" id="KW-0812">Transmembrane</keyword>
<comment type="caution">
    <text evidence="2">The sequence shown here is derived from an EMBL/GenBank/DDBJ whole genome shotgun (WGS) entry which is preliminary data.</text>
</comment>
<accession>A0ABS1YB77</accession>
<sequence>MTPAVRRLAGLCLPGAAGRRSRRTFPVRGVSVSDVVFVVLTVALFAVLALVVRAVEKL</sequence>
<keyword evidence="1" id="KW-1133">Transmembrane helix</keyword>
<organism evidence="2 3">
    <name type="scientific">Micromonospora tarensis</name>
    <dbReference type="NCBI Taxonomy" id="2806100"/>
    <lineage>
        <taxon>Bacteria</taxon>
        <taxon>Bacillati</taxon>
        <taxon>Actinomycetota</taxon>
        <taxon>Actinomycetes</taxon>
        <taxon>Micromonosporales</taxon>
        <taxon>Micromonosporaceae</taxon>
        <taxon>Micromonospora</taxon>
    </lineage>
</organism>
<gene>
    <name evidence="2" type="ORF">JM949_03680</name>
</gene>
<keyword evidence="3" id="KW-1185">Reference proteome</keyword>
<name>A0ABS1YB77_9ACTN</name>